<proteinExistence type="predicted"/>
<name>A0A976B0Q6_9BURK</name>
<dbReference type="AlphaFoldDB" id="A0A976B0Q6"/>
<evidence type="ECO:0000313" key="2">
    <source>
        <dbReference type="EMBL" id="SOZ68798.1"/>
    </source>
</evidence>
<organism evidence="2 3">
    <name type="scientific">Cupriavidus taiwanensis</name>
    <dbReference type="NCBI Taxonomy" id="164546"/>
    <lineage>
        <taxon>Bacteria</taxon>
        <taxon>Pseudomonadati</taxon>
        <taxon>Pseudomonadota</taxon>
        <taxon>Betaproteobacteria</taxon>
        <taxon>Burkholderiales</taxon>
        <taxon>Burkholderiaceae</taxon>
        <taxon>Cupriavidus</taxon>
    </lineage>
</organism>
<keyword evidence="1" id="KW-1133">Transmembrane helix</keyword>
<feature type="transmembrane region" description="Helical" evidence="1">
    <location>
        <begin position="47"/>
        <end position="66"/>
    </location>
</feature>
<protein>
    <submittedName>
        <fullName evidence="2">Uncharacterized protein</fullName>
    </submittedName>
</protein>
<gene>
    <name evidence="2" type="ORF">CBM2613_B120104</name>
</gene>
<reference evidence="2 3" key="1">
    <citation type="submission" date="2018-01" db="EMBL/GenBank/DDBJ databases">
        <authorList>
            <person name="Clerissi C."/>
        </authorList>
    </citation>
    <scope>NUCLEOTIDE SEQUENCE [LARGE SCALE GENOMIC DNA]</scope>
    <source>
        <strain evidence="2">Cupriavidus taiwanensis STM 8556</strain>
    </source>
</reference>
<evidence type="ECO:0000256" key="1">
    <source>
        <dbReference type="SAM" id="Phobius"/>
    </source>
</evidence>
<comment type="caution">
    <text evidence="2">The sequence shown here is derived from an EMBL/GenBank/DDBJ whole genome shotgun (WGS) entry which is preliminary data.</text>
</comment>
<keyword evidence="1" id="KW-0472">Membrane</keyword>
<dbReference type="Proteomes" id="UP000256952">
    <property type="component" value="Chromosome CBM2613_b"/>
</dbReference>
<sequence length="67" mass="7423">MMKSEDIMDPLASLELRRVSKDPNAPLEFRMCGAVARAHAWHCRRSGVGLCAGVVLAAGYLLFRYLT</sequence>
<evidence type="ECO:0000313" key="3">
    <source>
        <dbReference type="Proteomes" id="UP000256952"/>
    </source>
</evidence>
<dbReference type="EMBL" id="OFTH01000037">
    <property type="protein sequence ID" value="SOZ68798.1"/>
    <property type="molecule type" value="Genomic_DNA"/>
</dbReference>
<accession>A0A976B0Q6</accession>
<keyword evidence="1" id="KW-0812">Transmembrane</keyword>